<sequence length="256" mass="28337">MYGDLAEGRKCSLVAAELLGLFLAADLLRESPATKTAAIFCDSKPALCQLVRGERGPLLAQRTARSLLALQERGCDIVLQWLPSHVGIVGNEAADKLAKQAHLRRDPANRLCKLFRLDTQHHLRERTHEHPDVRVAAGRPPPSTPATGFSCRERGLLLAMRTHSMSPAERSHRLRGASSPNCADCGVVETLSHRLCECPALGEARKRLVKRYRLVALPCVTLQDLLHPTGYEDHRRSALVVLQNFLEDTSLTERPL</sequence>
<dbReference type="AlphaFoldDB" id="A0A9J6D163"/>
<evidence type="ECO:0000313" key="3">
    <source>
        <dbReference type="EMBL" id="KAH7975276.1"/>
    </source>
</evidence>
<dbReference type="EMBL" id="JABSTU010003249">
    <property type="protein sequence ID" value="KAH7975276.1"/>
    <property type="molecule type" value="Genomic_DNA"/>
</dbReference>
<reference evidence="3" key="2">
    <citation type="submission" date="2021-09" db="EMBL/GenBank/DDBJ databases">
        <authorList>
            <person name="Jia N."/>
            <person name="Wang J."/>
            <person name="Shi W."/>
            <person name="Du L."/>
            <person name="Sun Y."/>
            <person name="Zhan W."/>
            <person name="Jiang J."/>
            <person name="Wang Q."/>
            <person name="Zhang B."/>
            <person name="Ji P."/>
            <person name="Sakyi L.B."/>
            <person name="Cui X."/>
            <person name="Yuan T."/>
            <person name="Jiang B."/>
            <person name="Yang W."/>
            <person name="Lam T.T.-Y."/>
            <person name="Chang Q."/>
            <person name="Ding S."/>
            <person name="Wang X."/>
            <person name="Zhu J."/>
            <person name="Ruan X."/>
            <person name="Zhao L."/>
            <person name="Wei J."/>
            <person name="Que T."/>
            <person name="Du C."/>
            <person name="Cheng J."/>
            <person name="Dai P."/>
            <person name="Han X."/>
            <person name="Huang E."/>
            <person name="Gao Y."/>
            <person name="Liu J."/>
            <person name="Shao H."/>
            <person name="Ye R."/>
            <person name="Li L."/>
            <person name="Wei W."/>
            <person name="Wang X."/>
            <person name="Wang C."/>
            <person name="Huo Q."/>
            <person name="Li W."/>
            <person name="Guo W."/>
            <person name="Chen H."/>
            <person name="Chen S."/>
            <person name="Zhou L."/>
            <person name="Zhou L."/>
            <person name="Ni X."/>
            <person name="Tian J."/>
            <person name="Zhou Y."/>
            <person name="Sheng Y."/>
            <person name="Liu T."/>
            <person name="Pan Y."/>
            <person name="Xia L."/>
            <person name="Li J."/>
            <person name="Zhao F."/>
            <person name="Cao W."/>
        </authorList>
    </citation>
    <scope>NUCLEOTIDE SEQUENCE</scope>
    <source>
        <strain evidence="3">Rmic-2018</strain>
        <tissue evidence="3">Larvae</tissue>
    </source>
</reference>
<accession>A0A9J6D163</accession>
<gene>
    <name evidence="3" type="ORF">HPB51_027078</name>
</gene>
<feature type="domain" description="RNase H type-1" evidence="2">
    <location>
        <begin position="1"/>
        <end position="103"/>
    </location>
</feature>
<reference evidence="3" key="1">
    <citation type="journal article" date="2020" name="Cell">
        <title>Large-Scale Comparative Analyses of Tick Genomes Elucidate Their Genetic Diversity and Vector Capacities.</title>
        <authorList>
            <consortium name="Tick Genome and Microbiome Consortium (TIGMIC)"/>
            <person name="Jia N."/>
            <person name="Wang J."/>
            <person name="Shi W."/>
            <person name="Du L."/>
            <person name="Sun Y."/>
            <person name="Zhan W."/>
            <person name="Jiang J.F."/>
            <person name="Wang Q."/>
            <person name="Zhang B."/>
            <person name="Ji P."/>
            <person name="Bell-Sakyi L."/>
            <person name="Cui X.M."/>
            <person name="Yuan T.T."/>
            <person name="Jiang B.G."/>
            <person name="Yang W.F."/>
            <person name="Lam T.T."/>
            <person name="Chang Q.C."/>
            <person name="Ding S.J."/>
            <person name="Wang X.J."/>
            <person name="Zhu J.G."/>
            <person name="Ruan X.D."/>
            <person name="Zhao L."/>
            <person name="Wei J.T."/>
            <person name="Ye R.Z."/>
            <person name="Que T.C."/>
            <person name="Du C.H."/>
            <person name="Zhou Y.H."/>
            <person name="Cheng J.X."/>
            <person name="Dai P.F."/>
            <person name="Guo W.B."/>
            <person name="Han X.H."/>
            <person name="Huang E.J."/>
            <person name="Li L.F."/>
            <person name="Wei W."/>
            <person name="Gao Y.C."/>
            <person name="Liu J.Z."/>
            <person name="Shao H.Z."/>
            <person name="Wang X."/>
            <person name="Wang C.C."/>
            <person name="Yang T.C."/>
            <person name="Huo Q.B."/>
            <person name="Li W."/>
            <person name="Chen H.Y."/>
            <person name="Chen S.E."/>
            <person name="Zhou L.G."/>
            <person name="Ni X.B."/>
            <person name="Tian J.H."/>
            <person name="Sheng Y."/>
            <person name="Liu T."/>
            <person name="Pan Y.S."/>
            <person name="Xia L.Y."/>
            <person name="Li J."/>
            <person name="Zhao F."/>
            <person name="Cao W.C."/>
        </authorList>
    </citation>
    <scope>NUCLEOTIDE SEQUENCE</scope>
    <source>
        <strain evidence="3">Rmic-2018</strain>
    </source>
</reference>
<dbReference type="InterPro" id="IPR002156">
    <property type="entry name" value="RNaseH_domain"/>
</dbReference>
<dbReference type="PROSITE" id="PS50879">
    <property type="entry name" value="RNASE_H_1"/>
    <property type="match status" value="1"/>
</dbReference>
<dbReference type="Gene3D" id="3.30.420.10">
    <property type="entry name" value="Ribonuclease H-like superfamily/Ribonuclease H"/>
    <property type="match status" value="1"/>
</dbReference>
<dbReference type="InterPro" id="IPR036397">
    <property type="entry name" value="RNaseH_sf"/>
</dbReference>
<evidence type="ECO:0000259" key="2">
    <source>
        <dbReference type="PROSITE" id="PS50879"/>
    </source>
</evidence>
<name>A0A9J6D163_RHIMP</name>
<evidence type="ECO:0000313" key="4">
    <source>
        <dbReference type="Proteomes" id="UP000821866"/>
    </source>
</evidence>
<keyword evidence="4" id="KW-1185">Reference proteome</keyword>
<proteinExistence type="predicted"/>
<dbReference type="InterPro" id="IPR012337">
    <property type="entry name" value="RNaseH-like_sf"/>
</dbReference>
<comment type="caution">
    <text evidence="3">The sequence shown here is derived from an EMBL/GenBank/DDBJ whole genome shotgun (WGS) entry which is preliminary data.</text>
</comment>
<dbReference type="SUPFAM" id="SSF53098">
    <property type="entry name" value="Ribonuclease H-like"/>
    <property type="match status" value="1"/>
</dbReference>
<dbReference type="GO" id="GO:0003676">
    <property type="term" value="F:nucleic acid binding"/>
    <property type="evidence" value="ECO:0007669"/>
    <property type="project" value="InterPro"/>
</dbReference>
<dbReference type="Proteomes" id="UP000821866">
    <property type="component" value="Unassembled WGS sequence"/>
</dbReference>
<dbReference type="CDD" id="cd09276">
    <property type="entry name" value="Rnase_HI_RT_non_LTR"/>
    <property type="match status" value="1"/>
</dbReference>
<evidence type="ECO:0000256" key="1">
    <source>
        <dbReference type="SAM" id="MobiDB-lite"/>
    </source>
</evidence>
<organism evidence="3 4">
    <name type="scientific">Rhipicephalus microplus</name>
    <name type="common">Cattle tick</name>
    <name type="synonym">Boophilus microplus</name>
    <dbReference type="NCBI Taxonomy" id="6941"/>
    <lineage>
        <taxon>Eukaryota</taxon>
        <taxon>Metazoa</taxon>
        <taxon>Ecdysozoa</taxon>
        <taxon>Arthropoda</taxon>
        <taxon>Chelicerata</taxon>
        <taxon>Arachnida</taxon>
        <taxon>Acari</taxon>
        <taxon>Parasitiformes</taxon>
        <taxon>Ixodida</taxon>
        <taxon>Ixodoidea</taxon>
        <taxon>Ixodidae</taxon>
        <taxon>Rhipicephalinae</taxon>
        <taxon>Rhipicephalus</taxon>
        <taxon>Boophilus</taxon>
    </lineage>
</organism>
<protein>
    <recommendedName>
        <fullName evidence="2">RNase H type-1 domain-containing protein</fullName>
    </recommendedName>
</protein>
<dbReference type="GO" id="GO:0004523">
    <property type="term" value="F:RNA-DNA hybrid ribonuclease activity"/>
    <property type="evidence" value="ECO:0007669"/>
    <property type="project" value="InterPro"/>
</dbReference>
<dbReference type="VEuPathDB" id="VectorBase:LOC119172885"/>
<feature type="region of interest" description="Disordered" evidence="1">
    <location>
        <begin position="126"/>
        <end position="146"/>
    </location>
</feature>